<feature type="chain" id="PRO_5029912536" evidence="2">
    <location>
        <begin position="17"/>
        <end position="474"/>
    </location>
</feature>
<dbReference type="SUPFAM" id="SSF56496">
    <property type="entry name" value="Fibrinogen C-terminal domain-like"/>
    <property type="match status" value="1"/>
</dbReference>
<dbReference type="CDD" id="cd00087">
    <property type="entry name" value="FReD"/>
    <property type="match status" value="1"/>
</dbReference>
<keyword evidence="5" id="KW-1185">Reference proteome</keyword>
<dbReference type="OrthoDB" id="6273946at2759"/>
<evidence type="ECO:0000259" key="3">
    <source>
        <dbReference type="PROSITE" id="PS51406"/>
    </source>
</evidence>
<dbReference type="PROSITE" id="PS51406">
    <property type="entry name" value="FIBRINOGEN_C_2"/>
    <property type="match status" value="1"/>
</dbReference>
<protein>
    <submittedName>
        <fullName evidence="4">DgyrCDS12636</fullName>
    </submittedName>
</protein>
<evidence type="ECO:0000256" key="1">
    <source>
        <dbReference type="SAM" id="Coils"/>
    </source>
</evidence>
<dbReference type="GO" id="GO:0005615">
    <property type="term" value="C:extracellular space"/>
    <property type="evidence" value="ECO:0007669"/>
    <property type="project" value="TreeGrafter"/>
</dbReference>
<evidence type="ECO:0000313" key="4">
    <source>
        <dbReference type="EMBL" id="CAD5124347.1"/>
    </source>
</evidence>
<dbReference type="SMART" id="SM00186">
    <property type="entry name" value="FBG"/>
    <property type="match status" value="1"/>
</dbReference>
<dbReference type="InterPro" id="IPR036056">
    <property type="entry name" value="Fibrinogen-like_C"/>
</dbReference>
<dbReference type="PANTHER" id="PTHR19143:SF327">
    <property type="entry name" value="FI21813P1-RELATED"/>
    <property type="match status" value="1"/>
</dbReference>
<feature type="signal peptide" evidence="2">
    <location>
        <begin position="1"/>
        <end position="16"/>
    </location>
</feature>
<name>A0A7I8W730_9ANNE</name>
<comment type="caution">
    <text evidence="4">The sequence shown here is derived from an EMBL/GenBank/DDBJ whole genome shotgun (WGS) entry which is preliminary data.</text>
</comment>
<sequence length="474" mass="55709">MELFLILSLVLSPLYSYQTDYENDCQYKFHVWKPSANALKQLRELEFSLNITQLSIEKELKIDVLHETRHHNRVCLNAVSKFEDSSNLKNVKEINETLRQIIKDVEQVKEDSSYYWAEFLLQIKQLKNSSLSILKSQKDIKEIRRDLGKLKVKVQASKREKNGLRHNHSWNRSALSDLEAEVERLQRYYRELSANTASLASSVSRLRLSTQQIQKEMIRLLTNIGKLDEKSVEDFVRNFASYNTLAGINSKYPKDCNDLFTRGHRVSSVYRVIPDKLTNKFFDVYCHMTDTSGWTVLLRRIDGGTSFKRVWNDYVHGFGNPYGEFWSGNEFMHLLTVNIKCRLRIDMWDFEGNYKYAVYDEFRVDSAESNYRLKIGRYTGNAGNCMSLHDGMMFSTEDNDNDHSERNLAHILEGGWWFKDSFSSFLTGYYYTSGYYNPKDKETDGIIWYTFKEEAGERYSLKRVEMKVQPINYV</sequence>
<dbReference type="InterPro" id="IPR002181">
    <property type="entry name" value="Fibrinogen_a/b/g_C_dom"/>
</dbReference>
<dbReference type="Proteomes" id="UP000549394">
    <property type="component" value="Unassembled WGS sequence"/>
</dbReference>
<accession>A0A7I8W730</accession>
<organism evidence="4 5">
    <name type="scientific">Dimorphilus gyrociliatus</name>
    <dbReference type="NCBI Taxonomy" id="2664684"/>
    <lineage>
        <taxon>Eukaryota</taxon>
        <taxon>Metazoa</taxon>
        <taxon>Spiralia</taxon>
        <taxon>Lophotrochozoa</taxon>
        <taxon>Annelida</taxon>
        <taxon>Polychaeta</taxon>
        <taxon>Polychaeta incertae sedis</taxon>
        <taxon>Dinophilidae</taxon>
        <taxon>Dimorphilus</taxon>
    </lineage>
</organism>
<feature type="coiled-coil region" evidence="1">
    <location>
        <begin position="140"/>
        <end position="195"/>
    </location>
</feature>
<evidence type="ECO:0000256" key="2">
    <source>
        <dbReference type="SAM" id="SignalP"/>
    </source>
</evidence>
<dbReference type="Pfam" id="PF00147">
    <property type="entry name" value="Fibrinogen_C"/>
    <property type="match status" value="1"/>
</dbReference>
<feature type="domain" description="Fibrinogen C-terminal" evidence="3">
    <location>
        <begin position="247"/>
        <end position="472"/>
    </location>
</feature>
<reference evidence="4 5" key="1">
    <citation type="submission" date="2020-08" db="EMBL/GenBank/DDBJ databases">
        <authorList>
            <person name="Hejnol A."/>
        </authorList>
    </citation>
    <scope>NUCLEOTIDE SEQUENCE [LARGE SCALE GENOMIC DNA]</scope>
</reference>
<dbReference type="InterPro" id="IPR050373">
    <property type="entry name" value="Fibrinogen_C-term_domain"/>
</dbReference>
<dbReference type="EMBL" id="CAJFCJ010000020">
    <property type="protein sequence ID" value="CAD5124347.1"/>
    <property type="molecule type" value="Genomic_DNA"/>
</dbReference>
<proteinExistence type="predicted"/>
<gene>
    <name evidence="4" type="ORF">DGYR_LOCUS11901</name>
</gene>
<evidence type="ECO:0000313" key="5">
    <source>
        <dbReference type="Proteomes" id="UP000549394"/>
    </source>
</evidence>
<keyword evidence="2" id="KW-0732">Signal</keyword>
<dbReference type="Gene3D" id="3.90.215.10">
    <property type="entry name" value="Gamma Fibrinogen, chain A, domain 1"/>
    <property type="match status" value="1"/>
</dbReference>
<keyword evidence="1" id="KW-0175">Coiled coil</keyword>
<dbReference type="PANTHER" id="PTHR19143">
    <property type="entry name" value="FIBRINOGEN/TENASCIN/ANGIOPOEITIN"/>
    <property type="match status" value="1"/>
</dbReference>
<dbReference type="InterPro" id="IPR014716">
    <property type="entry name" value="Fibrinogen_a/b/g_C_1"/>
</dbReference>
<dbReference type="AlphaFoldDB" id="A0A7I8W730"/>